<keyword evidence="1" id="KW-1133">Transmembrane helix</keyword>
<proteinExistence type="predicted"/>
<keyword evidence="1" id="KW-0812">Transmembrane</keyword>
<reference evidence="2" key="1">
    <citation type="submission" date="2023-10" db="EMBL/GenBank/DDBJ databases">
        <title>Genome assemblies of two species of porcelain crab, Petrolisthes cinctipes and Petrolisthes manimaculis (Anomura: Porcellanidae).</title>
        <authorList>
            <person name="Angst P."/>
        </authorList>
    </citation>
    <scope>NUCLEOTIDE SEQUENCE</scope>
    <source>
        <strain evidence="2">PB745_01</strain>
        <tissue evidence="2">Gill</tissue>
    </source>
</reference>
<dbReference type="AlphaFoldDB" id="A0AAE1EVY6"/>
<gene>
    <name evidence="2" type="ORF">Pcinc_031775</name>
</gene>
<evidence type="ECO:0000313" key="2">
    <source>
        <dbReference type="EMBL" id="KAK3862361.1"/>
    </source>
</evidence>
<keyword evidence="1" id="KW-0472">Membrane</keyword>
<comment type="caution">
    <text evidence="2">The sequence shown here is derived from an EMBL/GenBank/DDBJ whole genome shotgun (WGS) entry which is preliminary data.</text>
</comment>
<organism evidence="2 3">
    <name type="scientific">Petrolisthes cinctipes</name>
    <name type="common">Flat porcelain crab</name>
    <dbReference type="NCBI Taxonomy" id="88211"/>
    <lineage>
        <taxon>Eukaryota</taxon>
        <taxon>Metazoa</taxon>
        <taxon>Ecdysozoa</taxon>
        <taxon>Arthropoda</taxon>
        <taxon>Crustacea</taxon>
        <taxon>Multicrustacea</taxon>
        <taxon>Malacostraca</taxon>
        <taxon>Eumalacostraca</taxon>
        <taxon>Eucarida</taxon>
        <taxon>Decapoda</taxon>
        <taxon>Pleocyemata</taxon>
        <taxon>Anomura</taxon>
        <taxon>Galatheoidea</taxon>
        <taxon>Porcellanidae</taxon>
        <taxon>Petrolisthes</taxon>
    </lineage>
</organism>
<protein>
    <submittedName>
        <fullName evidence="2">Uncharacterized protein</fullName>
    </submittedName>
</protein>
<dbReference type="Proteomes" id="UP001286313">
    <property type="component" value="Unassembled WGS sequence"/>
</dbReference>
<accession>A0AAE1EVY6</accession>
<dbReference type="EMBL" id="JAWQEG010004265">
    <property type="protein sequence ID" value="KAK3862361.1"/>
    <property type="molecule type" value="Genomic_DNA"/>
</dbReference>
<sequence>MSLSPPPTPPNLASLHAAAPPTFSSLSHLLLSFCTDLLYSLSAPNSSHSLPPSFSFFHAVPSPLLALHPVTPHYPLPLLPLILTSQASSSSPSLLTVFLLLLLLLLTFRSSSWSVVGP</sequence>
<evidence type="ECO:0000313" key="3">
    <source>
        <dbReference type="Proteomes" id="UP001286313"/>
    </source>
</evidence>
<keyword evidence="3" id="KW-1185">Reference proteome</keyword>
<feature type="transmembrane region" description="Helical" evidence="1">
    <location>
        <begin position="91"/>
        <end position="108"/>
    </location>
</feature>
<name>A0AAE1EVY6_PETCI</name>
<evidence type="ECO:0000256" key="1">
    <source>
        <dbReference type="SAM" id="Phobius"/>
    </source>
</evidence>